<name>A0A975D5P7_9SPHN</name>
<evidence type="ECO:0000313" key="2">
    <source>
        <dbReference type="EMBL" id="QTH23555.1"/>
    </source>
</evidence>
<dbReference type="RefSeq" id="WP_012050796.1">
    <property type="nucleotide sequence ID" value="NZ_CP059319.1"/>
</dbReference>
<evidence type="ECO:0000313" key="3">
    <source>
        <dbReference type="Proteomes" id="UP000664914"/>
    </source>
</evidence>
<dbReference type="SUPFAM" id="SSF54427">
    <property type="entry name" value="NTF2-like"/>
    <property type="match status" value="1"/>
</dbReference>
<reference evidence="2" key="1">
    <citation type="submission" date="2020-07" db="EMBL/GenBank/DDBJ databases">
        <authorList>
            <person name="Camacho E."/>
        </authorList>
    </citation>
    <scope>NUCLEOTIDE SEQUENCE</scope>
    <source>
        <strain evidence="2">MPO218</strain>
    </source>
</reference>
<organism evidence="2 3">
    <name type="scientific">Rhizorhabdus wittichii</name>
    <dbReference type="NCBI Taxonomy" id="160791"/>
    <lineage>
        <taxon>Bacteria</taxon>
        <taxon>Pseudomonadati</taxon>
        <taxon>Pseudomonadota</taxon>
        <taxon>Alphaproteobacteria</taxon>
        <taxon>Sphingomonadales</taxon>
        <taxon>Sphingomonadaceae</taxon>
        <taxon>Rhizorhabdus</taxon>
    </lineage>
</organism>
<accession>A0A975D5P7</accession>
<dbReference type="InterPro" id="IPR032710">
    <property type="entry name" value="NTF2-like_dom_sf"/>
</dbReference>
<dbReference type="Pfam" id="PF12680">
    <property type="entry name" value="SnoaL_2"/>
    <property type="match status" value="1"/>
</dbReference>
<dbReference type="AlphaFoldDB" id="A0A975D5P7"/>
<dbReference type="Gene3D" id="3.10.450.50">
    <property type="match status" value="1"/>
</dbReference>
<feature type="domain" description="SnoaL-like" evidence="1">
    <location>
        <begin position="11"/>
        <end position="117"/>
    </location>
</feature>
<dbReference type="InterPro" id="IPR037401">
    <property type="entry name" value="SnoaL-like"/>
</dbReference>
<proteinExistence type="predicted"/>
<dbReference type="PANTHER" id="PTHR41252:SF1">
    <property type="entry name" value="BLR2505 PROTEIN"/>
    <property type="match status" value="1"/>
</dbReference>
<evidence type="ECO:0000259" key="1">
    <source>
        <dbReference type="Pfam" id="PF12680"/>
    </source>
</evidence>
<reference evidence="2" key="2">
    <citation type="submission" date="2021-04" db="EMBL/GenBank/DDBJ databases">
        <title>Isolation and genomic analysis of the ibuprofen-degrading bacterium Sphingomonas strain MPO218.</title>
        <authorList>
            <person name="Aulestia M."/>
            <person name="Flores A."/>
            <person name="Mangas E.L."/>
            <person name="Perez-Pulido A.J."/>
            <person name="Santero E."/>
            <person name="Camacho E.M."/>
        </authorList>
    </citation>
    <scope>NUCLEOTIDE SEQUENCE</scope>
    <source>
        <strain evidence="2">MPO218</strain>
    </source>
</reference>
<dbReference type="EMBL" id="CP059319">
    <property type="protein sequence ID" value="QTH23555.1"/>
    <property type="molecule type" value="Genomic_DNA"/>
</dbReference>
<sequence length="136" mass="14759">MSDDEKKQAVVRRFFQAAGSGDFATAMGLIAPGCLWTYHAPVDLIPFGGRHEGPAGVARFFEITAGLLSIDAMEIDRMAAFDDHVIVAGRERCTVHRTGASYEAEWLHLVRTDGETILAYDEYVDGATIARAIGAL</sequence>
<gene>
    <name evidence="2" type="ORF">HRJ34_08670</name>
</gene>
<dbReference type="Proteomes" id="UP000664914">
    <property type="component" value="Chromosome"/>
</dbReference>
<protein>
    <submittedName>
        <fullName evidence="2">Nuclear transport factor 2 family protein</fullName>
    </submittedName>
</protein>
<dbReference type="PANTHER" id="PTHR41252">
    <property type="entry name" value="BLR2505 PROTEIN"/>
    <property type="match status" value="1"/>
</dbReference>